<dbReference type="Proteomes" id="UP000320747">
    <property type="component" value="Unassembled WGS sequence"/>
</dbReference>
<feature type="compositionally biased region" description="Basic residues" evidence="1">
    <location>
        <begin position="71"/>
        <end position="85"/>
    </location>
</feature>
<name>A0ABY3E0I8_9CORY</name>
<evidence type="ECO:0000256" key="1">
    <source>
        <dbReference type="SAM" id="MobiDB-lite"/>
    </source>
</evidence>
<evidence type="ECO:0000313" key="2">
    <source>
        <dbReference type="EMBL" id="TSJ73109.1"/>
    </source>
</evidence>
<evidence type="ECO:0000313" key="3">
    <source>
        <dbReference type="Proteomes" id="UP000320747"/>
    </source>
</evidence>
<feature type="compositionally biased region" description="Basic residues" evidence="1">
    <location>
        <begin position="12"/>
        <end position="31"/>
    </location>
</feature>
<keyword evidence="3" id="KW-1185">Reference proteome</keyword>
<comment type="caution">
    <text evidence="2">The sequence shown here is derived from an EMBL/GenBank/DDBJ whole genome shotgun (WGS) entry which is preliminary data.</text>
</comment>
<gene>
    <name evidence="2" type="ORF">FPH17_08595</name>
</gene>
<reference evidence="2 3" key="1">
    <citation type="submission" date="2019-07" db="EMBL/GenBank/DDBJ databases">
        <title>Draft genome of Corynebacterium godavarianum and other related strains.</title>
        <authorList>
            <person name="Bernier A.-M."/>
            <person name="Bernard K."/>
        </authorList>
    </citation>
    <scope>NUCLEOTIDE SEQUENCE [LARGE SCALE GENOMIC DNA]</scope>
    <source>
        <strain evidence="2 3">LMG 29598</strain>
    </source>
</reference>
<accession>A0ABY3E0I8</accession>
<organism evidence="2 3">
    <name type="scientific">Corynebacterium godavarianum</name>
    <dbReference type="NCBI Taxonomy" id="2054421"/>
    <lineage>
        <taxon>Bacteria</taxon>
        <taxon>Bacillati</taxon>
        <taxon>Actinomycetota</taxon>
        <taxon>Actinomycetes</taxon>
        <taxon>Mycobacteriales</taxon>
        <taxon>Corynebacteriaceae</taxon>
        <taxon>Corynebacterium</taxon>
    </lineage>
</organism>
<protein>
    <submittedName>
        <fullName evidence="2">Uncharacterized protein</fullName>
    </submittedName>
</protein>
<feature type="region of interest" description="Disordered" evidence="1">
    <location>
        <begin position="1"/>
        <end position="85"/>
    </location>
</feature>
<feature type="compositionally biased region" description="Low complexity" evidence="1">
    <location>
        <begin position="53"/>
        <end position="68"/>
    </location>
</feature>
<sequence length="85" mass="9779">MSRRNCTPRATPRSRPRRARKSPAASRRRTCLKAAPSPSAWTATRRSLRLRRTAGSTPSTRRPVTSPSPRRPMRSRATSRRRTRR</sequence>
<dbReference type="EMBL" id="VMHH01000007">
    <property type="protein sequence ID" value="TSJ73109.1"/>
    <property type="molecule type" value="Genomic_DNA"/>
</dbReference>
<proteinExistence type="predicted"/>